<dbReference type="EMBL" id="BAABCV010000003">
    <property type="protein sequence ID" value="GAA4089743.1"/>
    <property type="molecule type" value="Genomic_DNA"/>
</dbReference>
<dbReference type="RefSeq" id="WP_345101255.1">
    <property type="nucleotide sequence ID" value="NZ_BAABCV010000003.1"/>
</dbReference>
<evidence type="ECO:0008006" key="4">
    <source>
        <dbReference type="Google" id="ProtNLM"/>
    </source>
</evidence>
<comment type="caution">
    <text evidence="2">The sequence shown here is derived from an EMBL/GenBank/DDBJ whole genome shotgun (WGS) entry which is preliminary data.</text>
</comment>
<dbReference type="Gene3D" id="3.40.50.1820">
    <property type="entry name" value="alpha/beta hydrolase"/>
    <property type="match status" value="1"/>
</dbReference>
<feature type="chain" id="PRO_5046064515" description="Alpha/beta hydrolase" evidence="1">
    <location>
        <begin position="27"/>
        <end position="389"/>
    </location>
</feature>
<sequence>MIKTLRLIKTAALVATLSLSGFIASAQTNLSRREASAIAANELKTQMAVQKPKAEAEWAAKQIQYKNFTMKFTTQIFGDKPADGRSLYISLHGGGGAAPKVNDQQWENQKKLYKLKEGVYFVPRAPVDAWNMWHDYPMDELLAEVIKDEIVLDDVNPNKIYVMGYSAGGDGVFQLAPRLADYWAAAAMMAGHPGDAQILNLKNIPFDAFVGGKDAAYHRNELVAQWGNRLDSLQKVYPGDFIHETHVYPDMPHWMNRKDTIAVAWLASFKRNPIPKDVIWIQDDILRDQFYWLGTDVATAKQGQKVRVSISGNKINIIDNQEEMLYIYLNDDMLNLNKKVIVTINGKKVFKQKVSRNADIIKQSVAARLDKGLIFSGKLVVKNGAVTSI</sequence>
<protein>
    <recommendedName>
        <fullName evidence="4">Alpha/beta hydrolase</fullName>
    </recommendedName>
</protein>
<reference evidence="3" key="1">
    <citation type="journal article" date="2019" name="Int. J. Syst. Evol. Microbiol.">
        <title>The Global Catalogue of Microorganisms (GCM) 10K type strain sequencing project: providing services to taxonomists for standard genome sequencing and annotation.</title>
        <authorList>
            <consortium name="The Broad Institute Genomics Platform"/>
            <consortium name="The Broad Institute Genome Sequencing Center for Infectious Disease"/>
            <person name="Wu L."/>
            <person name="Ma J."/>
        </authorList>
    </citation>
    <scope>NUCLEOTIDE SEQUENCE [LARGE SCALE GENOMIC DNA]</scope>
    <source>
        <strain evidence="3">JCM 17085</strain>
    </source>
</reference>
<keyword evidence="1" id="KW-0732">Signal</keyword>
<organism evidence="2 3">
    <name type="scientific">Mucilaginibacter panaciglaebae</name>
    <dbReference type="NCBI Taxonomy" id="502331"/>
    <lineage>
        <taxon>Bacteria</taxon>
        <taxon>Pseudomonadati</taxon>
        <taxon>Bacteroidota</taxon>
        <taxon>Sphingobacteriia</taxon>
        <taxon>Sphingobacteriales</taxon>
        <taxon>Sphingobacteriaceae</taxon>
        <taxon>Mucilaginibacter</taxon>
    </lineage>
</organism>
<keyword evidence="3" id="KW-1185">Reference proteome</keyword>
<name>A0ABP7WIJ3_9SPHI</name>
<dbReference type="SUPFAM" id="SSF53474">
    <property type="entry name" value="alpha/beta-Hydrolases"/>
    <property type="match status" value="1"/>
</dbReference>
<proteinExistence type="predicted"/>
<evidence type="ECO:0000256" key="1">
    <source>
        <dbReference type="SAM" id="SignalP"/>
    </source>
</evidence>
<gene>
    <name evidence="2" type="ORF">GCM10022392_08910</name>
</gene>
<evidence type="ECO:0000313" key="3">
    <source>
        <dbReference type="Proteomes" id="UP001500841"/>
    </source>
</evidence>
<accession>A0ABP7WIJ3</accession>
<dbReference type="Proteomes" id="UP001500841">
    <property type="component" value="Unassembled WGS sequence"/>
</dbReference>
<dbReference type="InterPro" id="IPR029058">
    <property type="entry name" value="AB_hydrolase_fold"/>
</dbReference>
<evidence type="ECO:0000313" key="2">
    <source>
        <dbReference type="EMBL" id="GAA4089743.1"/>
    </source>
</evidence>
<feature type="signal peptide" evidence="1">
    <location>
        <begin position="1"/>
        <end position="26"/>
    </location>
</feature>